<dbReference type="PANTHER" id="PTHR33026">
    <property type="entry name" value="OS06G0360600 PROTEIN"/>
    <property type="match status" value="1"/>
</dbReference>
<dbReference type="PANTHER" id="PTHR33026:SF7">
    <property type="entry name" value="OS03G0100275 PROTEIN"/>
    <property type="match status" value="1"/>
</dbReference>
<feature type="compositionally biased region" description="Low complexity" evidence="1">
    <location>
        <begin position="15"/>
        <end position="26"/>
    </location>
</feature>
<sequence length="240" mass="25813">MDASSSAPEAGTGRSQEASSSGQGSSVNLAAPTRGAWKGSDVKQLEIDWLYRSRRVPTQVSCRIPGNELEPAPQPGEAVVFTAHFKRGFGLPNFFRQFLDFHELQPHHLPGNAIFYLSCFVSFMEAYIGLLPTLEAFARFFYLQINSVQGKNIPKPKPPTRAPASSRGGALLQILRPPANASLALPRRHEALAASALGRGLPASEAGPSEDPPAKRSKKGDAGKKGTVKHYRSHMLVASG</sequence>
<comment type="caution">
    <text evidence="3">The sequence shown here is derived from an EMBL/GenBank/DDBJ whole genome shotgun (WGS) entry which is preliminary data.</text>
</comment>
<keyword evidence="4" id="KW-1185">Reference proteome</keyword>
<name>A0AAD8QU66_LOLMU</name>
<dbReference type="Proteomes" id="UP001231189">
    <property type="component" value="Unassembled WGS sequence"/>
</dbReference>
<accession>A0AAD8QU66</accession>
<reference evidence="3" key="1">
    <citation type="submission" date="2023-07" db="EMBL/GenBank/DDBJ databases">
        <title>A chromosome-level genome assembly of Lolium multiflorum.</title>
        <authorList>
            <person name="Chen Y."/>
            <person name="Copetti D."/>
            <person name="Kolliker R."/>
            <person name="Studer B."/>
        </authorList>
    </citation>
    <scope>NUCLEOTIDE SEQUENCE</scope>
    <source>
        <strain evidence="3">02402/16</strain>
        <tissue evidence="3">Leaf</tissue>
    </source>
</reference>
<dbReference type="EMBL" id="JAUUTY010000007">
    <property type="protein sequence ID" value="KAK1609001.1"/>
    <property type="molecule type" value="Genomic_DNA"/>
</dbReference>
<feature type="domain" description="Transposase (putative) gypsy type" evidence="2">
    <location>
        <begin position="79"/>
        <end position="144"/>
    </location>
</feature>
<dbReference type="InterPro" id="IPR007321">
    <property type="entry name" value="Transposase_28"/>
</dbReference>
<proteinExistence type="predicted"/>
<dbReference type="Pfam" id="PF04195">
    <property type="entry name" value="Transposase_28"/>
    <property type="match status" value="1"/>
</dbReference>
<feature type="region of interest" description="Disordered" evidence="1">
    <location>
        <begin position="1"/>
        <end position="32"/>
    </location>
</feature>
<feature type="region of interest" description="Disordered" evidence="1">
    <location>
        <begin position="196"/>
        <end position="240"/>
    </location>
</feature>
<protein>
    <recommendedName>
        <fullName evidence="2">Transposase (putative) gypsy type domain-containing protein</fullName>
    </recommendedName>
</protein>
<evidence type="ECO:0000256" key="1">
    <source>
        <dbReference type="SAM" id="MobiDB-lite"/>
    </source>
</evidence>
<evidence type="ECO:0000259" key="2">
    <source>
        <dbReference type="Pfam" id="PF04195"/>
    </source>
</evidence>
<evidence type="ECO:0000313" key="3">
    <source>
        <dbReference type="EMBL" id="KAK1609001.1"/>
    </source>
</evidence>
<dbReference type="AlphaFoldDB" id="A0AAD8QU66"/>
<gene>
    <name evidence="3" type="ORF">QYE76_032674</name>
</gene>
<organism evidence="3 4">
    <name type="scientific">Lolium multiflorum</name>
    <name type="common">Italian ryegrass</name>
    <name type="synonym">Lolium perenne subsp. multiflorum</name>
    <dbReference type="NCBI Taxonomy" id="4521"/>
    <lineage>
        <taxon>Eukaryota</taxon>
        <taxon>Viridiplantae</taxon>
        <taxon>Streptophyta</taxon>
        <taxon>Embryophyta</taxon>
        <taxon>Tracheophyta</taxon>
        <taxon>Spermatophyta</taxon>
        <taxon>Magnoliopsida</taxon>
        <taxon>Liliopsida</taxon>
        <taxon>Poales</taxon>
        <taxon>Poaceae</taxon>
        <taxon>BOP clade</taxon>
        <taxon>Pooideae</taxon>
        <taxon>Poodae</taxon>
        <taxon>Poeae</taxon>
        <taxon>Poeae Chloroplast Group 2 (Poeae type)</taxon>
        <taxon>Loliodinae</taxon>
        <taxon>Loliinae</taxon>
        <taxon>Lolium</taxon>
    </lineage>
</organism>
<evidence type="ECO:0000313" key="4">
    <source>
        <dbReference type="Proteomes" id="UP001231189"/>
    </source>
</evidence>